<evidence type="ECO:0000313" key="3">
    <source>
        <dbReference type="EMBL" id="VGO15527.1"/>
    </source>
</evidence>
<dbReference type="SUPFAM" id="SSF109998">
    <property type="entry name" value="Triger factor/SurA peptide-binding domain-like"/>
    <property type="match status" value="1"/>
</dbReference>
<reference evidence="3 4" key="1">
    <citation type="submission" date="2019-04" db="EMBL/GenBank/DDBJ databases">
        <authorList>
            <person name="Van Vliet M D."/>
        </authorList>
    </citation>
    <scope>NUCLEOTIDE SEQUENCE [LARGE SCALE GENOMIC DNA]</scope>
    <source>
        <strain evidence="3 4">F1</strain>
    </source>
</reference>
<evidence type="ECO:0000313" key="4">
    <source>
        <dbReference type="Proteomes" id="UP000366872"/>
    </source>
</evidence>
<dbReference type="PANTHER" id="PTHR47245:SF2">
    <property type="entry name" value="PEPTIDYL-PROLYL CIS-TRANS ISOMERASE HP_0175-RELATED"/>
    <property type="match status" value="1"/>
</dbReference>
<organism evidence="3 4">
    <name type="scientific">Pontiella desulfatans</name>
    <dbReference type="NCBI Taxonomy" id="2750659"/>
    <lineage>
        <taxon>Bacteria</taxon>
        <taxon>Pseudomonadati</taxon>
        <taxon>Kiritimatiellota</taxon>
        <taxon>Kiritimatiellia</taxon>
        <taxon>Kiritimatiellales</taxon>
        <taxon>Pontiellaceae</taxon>
        <taxon>Pontiella</taxon>
    </lineage>
</organism>
<feature type="domain" description="PpiC" evidence="2">
    <location>
        <begin position="159"/>
        <end position="255"/>
    </location>
</feature>
<dbReference type="SUPFAM" id="SSF54534">
    <property type="entry name" value="FKBP-like"/>
    <property type="match status" value="1"/>
</dbReference>
<dbReference type="InterPro" id="IPR027304">
    <property type="entry name" value="Trigger_fact/SurA_dom_sf"/>
</dbReference>
<dbReference type="GO" id="GO:0003755">
    <property type="term" value="F:peptidyl-prolyl cis-trans isomerase activity"/>
    <property type="evidence" value="ECO:0007669"/>
    <property type="project" value="UniProtKB-KW"/>
</dbReference>
<gene>
    <name evidence="3" type="primary">prsA</name>
    <name evidence="3" type="ORF">PDESU_04111</name>
</gene>
<dbReference type="InterPro" id="IPR050245">
    <property type="entry name" value="PrsA_foldase"/>
</dbReference>
<evidence type="ECO:0000256" key="1">
    <source>
        <dbReference type="PROSITE-ProRule" id="PRU00278"/>
    </source>
</evidence>
<dbReference type="Gene3D" id="3.10.50.40">
    <property type="match status" value="1"/>
</dbReference>
<keyword evidence="4" id="KW-1185">Reference proteome</keyword>
<proteinExistence type="predicted"/>
<dbReference type="Proteomes" id="UP000366872">
    <property type="component" value="Unassembled WGS sequence"/>
</dbReference>
<protein>
    <submittedName>
        <fullName evidence="3">Foldase protein PrsA</fullName>
    </submittedName>
</protein>
<evidence type="ECO:0000259" key="2">
    <source>
        <dbReference type="PROSITE" id="PS50198"/>
    </source>
</evidence>
<sequence>MSEEATTNVQEQAVPILVNGEVVAQGLVDQELQMLRERYAREMSYQEMDEKQAKIESDARENAVERVLLMQQARLEIERVRPEEVEARFMALKEQHGGEEEFGKRFELTDEDVAKIKADIEDGVRLEKYFDQLCESVARPAEADSRAYYDEHLEEFKTPELVHAAHIVQHPSPDMPLERVYAELLNVRERLKAGEKFDDLADEYSHCSDGGHDLGYFARGQMVPVFEEVAFATKVGEYSDVFQTEFGYHILTVLDHKEEAVREFADVRYDIESMLFDERKNDAIGTMADELRASATIENLEIVEG</sequence>
<accession>A0A6C2U6V3</accession>
<dbReference type="PANTHER" id="PTHR47245">
    <property type="entry name" value="PEPTIDYLPROLYL ISOMERASE"/>
    <property type="match status" value="1"/>
</dbReference>
<keyword evidence="1" id="KW-0697">Rotamase</keyword>
<dbReference type="Pfam" id="PF00639">
    <property type="entry name" value="Rotamase"/>
    <property type="match status" value="1"/>
</dbReference>
<dbReference type="EMBL" id="CAAHFG010000002">
    <property type="protein sequence ID" value="VGO15527.1"/>
    <property type="molecule type" value="Genomic_DNA"/>
</dbReference>
<dbReference type="RefSeq" id="WP_136081084.1">
    <property type="nucleotide sequence ID" value="NZ_CAAHFG010000002.1"/>
</dbReference>
<name>A0A6C2U6V3_PONDE</name>
<dbReference type="InterPro" id="IPR046357">
    <property type="entry name" value="PPIase_dom_sf"/>
</dbReference>
<dbReference type="InterPro" id="IPR000297">
    <property type="entry name" value="PPIase_PpiC"/>
</dbReference>
<dbReference type="PROSITE" id="PS50198">
    <property type="entry name" value="PPIC_PPIASE_2"/>
    <property type="match status" value="1"/>
</dbReference>
<keyword evidence="1" id="KW-0413">Isomerase</keyword>
<dbReference type="AlphaFoldDB" id="A0A6C2U6V3"/>